<dbReference type="AlphaFoldDB" id="A0A0M2NXY3"/>
<evidence type="ECO:0000256" key="7">
    <source>
        <dbReference type="ARBA" id="ARBA00023315"/>
    </source>
</evidence>
<dbReference type="PATRIC" id="fig|74704.6.peg.1922"/>
<dbReference type="GO" id="GO:0071555">
    <property type="term" value="P:cell wall organization"/>
    <property type="evidence" value="ECO:0007669"/>
    <property type="project" value="UniProtKB-KW"/>
</dbReference>
<keyword evidence="6" id="KW-0573">Peptidoglycan synthesis</keyword>
<dbReference type="PROSITE" id="PS51191">
    <property type="entry name" value="FEMABX"/>
    <property type="match status" value="1"/>
</dbReference>
<dbReference type="GO" id="GO:0016755">
    <property type="term" value="F:aminoacyltransferase activity"/>
    <property type="evidence" value="ECO:0007669"/>
    <property type="project" value="InterPro"/>
</dbReference>
<dbReference type="EMBL" id="LAKJ01000030">
    <property type="protein sequence ID" value="KKI62810.1"/>
    <property type="molecule type" value="Genomic_DNA"/>
</dbReference>
<keyword evidence="8" id="KW-0961">Cell wall biogenesis/degradation</keyword>
<evidence type="ECO:0000256" key="1">
    <source>
        <dbReference type="ARBA" id="ARBA00004496"/>
    </source>
</evidence>
<evidence type="ECO:0000256" key="2">
    <source>
        <dbReference type="ARBA" id="ARBA00009943"/>
    </source>
</evidence>
<dbReference type="Gene3D" id="1.20.58.90">
    <property type="match status" value="1"/>
</dbReference>
<comment type="subcellular location">
    <subcellularLocation>
        <location evidence="1">Cytoplasm</location>
    </subcellularLocation>
</comment>
<keyword evidence="4" id="KW-0808">Transferase</keyword>
<keyword evidence="7" id="KW-0012">Acyltransferase</keyword>
<name>A0A0M2NXY3_STACC</name>
<dbReference type="GO" id="GO:0005737">
    <property type="term" value="C:cytoplasm"/>
    <property type="evidence" value="ECO:0007669"/>
    <property type="project" value="UniProtKB-SubCell"/>
</dbReference>
<dbReference type="PANTHER" id="PTHR36174:SF2">
    <property type="entry name" value="AMINOACYLTRANSFERASE FEMA"/>
    <property type="match status" value="1"/>
</dbReference>
<evidence type="ECO:0000313" key="9">
    <source>
        <dbReference type="EMBL" id="KKI62810.1"/>
    </source>
</evidence>
<protein>
    <submittedName>
        <fullName evidence="9">tRNA-dependent lipid II-GlyGlyGly--glycine ligase</fullName>
    </submittedName>
</protein>
<accession>A0A0M2NXY3</accession>
<evidence type="ECO:0000313" key="10">
    <source>
        <dbReference type="Proteomes" id="UP000034455"/>
    </source>
</evidence>
<keyword evidence="5" id="KW-0133">Cell shape</keyword>
<dbReference type="InterPro" id="IPR016181">
    <property type="entry name" value="Acyl_CoA_acyltransferase"/>
</dbReference>
<dbReference type="InterPro" id="IPR003447">
    <property type="entry name" value="FEMABX"/>
</dbReference>
<dbReference type="GO" id="GO:0008360">
    <property type="term" value="P:regulation of cell shape"/>
    <property type="evidence" value="ECO:0007669"/>
    <property type="project" value="UniProtKB-KW"/>
</dbReference>
<evidence type="ECO:0000256" key="3">
    <source>
        <dbReference type="ARBA" id="ARBA00022490"/>
    </source>
</evidence>
<dbReference type="Proteomes" id="UP000034455">
    <property type="component" value="Unassembled WGS sequence"/>
</dbReference>
<organism evidence="9 10">
    <name type="scientific">Staphylococcus cohnii subsp. cohnii</name>
    <dbReference type="NCBI Taxonomy" id="74704"/>
    <lineage>
        <taxon>Bacteria</taxon>
        <taxon>Bacillati</taxon>
        <taxon>Bacillota</taxon>
        <taxon>Bacilli</taxon>
        <taxon>Bacillales</taxon>
        <taxon>Staphylococcaceae</taxon>
        <taxon>Staphylococcus</taxon>
        <taxon>Staphylococcus cohnii species complex</taxon>
    </lineage>
</organism>
<dbReference type="RefSeq" id="WP_019468763.1">
    <property type="nucleotide sequence ID" value="NZ_BKAS01000020.1"/>
</dbReference>
<keyword evidence="9" id="KW-0436">Ligase</keyword>
<evidence type="ECO:0000256" key="5">
    <source>
        <dbReference type="ARBA" id="ARBA00022960"/>
    </source>
</evidence>
<evidence type="ECO:0000256" key="8">
    <source>
        <dbReference type="ARBA" id="ARBA00023316"/>
    </source>
</evidence>
<dbReference type="SUPFAM" id="SSF55729">
    <property type="entry name" value="Acyl-CoA N-acyltransferases (Nat)"/>
    <property type="match status" value="2"/>
</dbReference>
<keyword evidence="3" id="KW-0963">Cytoplasm</keyword>
<dbReference type="Gene3D" id="3.40.630.30">
    <property type="match status" value="2"/>
</dbReference>
<comment type="caution">
    <text evidence="9">The sequence shown here is derived from an EMBL/GenBank/DDBJ whole genome shotgun (WGS) entry which is preliminary data.</text>
</comment>
<dbReference type="GO" id="GO:0016874">
    <property type="term" value="F:ligase activity"/>
    <property type="evidence" value="ECO:0007669"/>
    <property type="project" value="UniProtKB-KW"/>
</dbReference>
<evidence type="ECO:0000256" key="6">
    <source>
        <dbReference type="ARBA" id="ARBA00022984"/>
    </source>
</evidence>
<comment type="similarity">
    <text evidence="2">Belongs to the FemABX family.</text>
</comment>
<dbReference type="GeneID" id="58097617"/>
<gene>
    <name evidence="9" type="ORF">UF66_1877</name>
</gene>
<sequence>MKFTELTVKEYDNFVQNPALESHYFQVKENIATREEDGFQVVLLGLKDDDNQVIAASLFSKIPTMGSYVYYSNRGPVMDYNDLGLVDFYLRELDTYLQKQNCLYVKMDPYWIYQIYDKDINPMPDYQENDALVNLFKSHGYTHHGFTTEYDTSSQVRWMGVLNLDGKSPTSLKKQFDSQRKRNINKAINFGVKVRFLERDEFDIFLSLYRETEKRAGFVSKTDEYFYNFIDNYGDKALIPLAYIDLDEYITNTQESINEKEARRDQMMQNENKSDKQLKKIAEIDKQIEHDKKELLHASELRQTDGSILNLAAGVYFANAYEVNYFSGGSSEKYNQYMGPYMMHWFMINYCFDHGYGRYNFYGLSGDFTENSEDYGVYRFKRGFGVQIEELIGDFYKPIKKTKYKLFNTLNNIRKKIKK</sequence>
<reference evidence="9 10" key="1">
    <citation type="submission" date="2015-03" db="EMBL/GenBank/DDBJ databases">
        <title>Genome Assembly of Staphylococcus cohnii subsp. cohnii strain G22B2.</title>
        <authorList>
            <person name="Nair G."/>
            <person name="Kaur G."/>
            <person name="Khatri I."/>
            <person name="Singh N.K."/>
            <person name="Sathyabama S."/>
            <person name="Maurya S.K."/>
            <person name="Subramanian S."/>
            <person name="Agrewala J.N."/>
            <person name="Mayilraj S."/>
        </authorList>
    </citation>
    <scope>NUCLEOTIDE SEQUENCE [LARGE SCALE GENOMIC DNA]</scope>
    <source>
        <strain evidence="9 10">G22B2</strain>
    </source>
</reference>
<dbReference type="PANTHER" id="PTHR36174">
    <property type="entry name" value="LIPID II:GLYCINE GLYCYLTRANSFERASE"/>
    <property type="match status" value="1"/>
</dbReference>
<dbReference type="InterPro" id="IPR050644">
    <property type="entry name" value="PG_Glycine_Bridge_Synth"/>
</dbReference>
<dbReference type="GO" id="GO:0009252">
    <property type="term" value="P:peptidoglycan biosynthetic process"/>
    <property type="evidence" value="ECO:0007669"/>
    <property type="project" value="UniProtKB-KW"/>
</dbReference>
<proteinExistence type="inferred from homology"/>
<dbReference type="Pfam" id="PF02388">
    <property type="entry name" value="FemAB"/>
    <property type="match status" value="1"/>
</dbReference>
<evidence type="ECO:0000256" key="4">
    <source>
        <dbReference type="ARBA" id="ARBA00022679"/>
    </source>
</evidence>